<dbReference type="SUPFAM" id="SSF52266">
    <property type="entry name" value="SGNH hydrolase"/>
    <property type="match status" value="1"/>
</dbReference>
<dbReference type="PANTHER" id="PTHR43695:SF1">
    <property type="entry name" value="RHAMNOGALACTURONAN ACETYLESTERASE"/>
    <property type="match status" value="1"/>
</dbReference>
<sequence>MNRTIFVLGDSVAAPRTEDEAPMAGWGQKIEDLLAGPVEVANYARSAMTTRKYFTERFPAMLNRMKPQDIVLIGFGCVDHMIHNGTRYVPVPEYRELLRLFATYVHQEGGVPVLVTPMARYAFSAGGEVVNTLGDHPRAMREVAGRLGAPLIDLNRRTAELWAEIGPMRLRQYFSWVDAGEHPLHPDGSIDSTHVNHLGAFEVARIVVAGLCGLGVLDKADVYLDRLMEPPVLPPVSGEFTVQSPDAALYAQPLGAAPAITQPVPDVPVGPMVKLTGVCAPGTHYLLFFEQGHYLGGTGVGSAGQWSWRRSVSWTAGEHHVSCVGLRSDGGCSPVLEHRFTVLTEVPPPVVHGPADGAFAGPRPRFSGTVQRGVTKVVLMEGDVLIGATGVNDNGEWAFTHAHPWRSGAHTVDVIALFGAAESTPTPRTFKVVGIPEDSPVRALGSSRHACGEVCGHRPFTGDW</sequence>
<keyword evidence="2" id="KW-0378">Hydrolase</keyword>
<comment type="similarity">
    <text evidence="1">Belongs to the 'GDSL' lipolytic enzyme family.</text>
</comment>
<gene>
    <name evidence="4" type="ORF">AQJ66_00895</name>
</gene>
<keyword evidence="5" id="KW-1185">Reference proteome</keyword>
<organism evidence="4 5">
    <name type="scientific">Streptomyces bungoensis</name>
    <dbReference type="NCBI Taxonomy" id="285568"/>
    <lineage>
        <taxon>Bacteria</taxon>
        <taxon>Bacillati</taxon>
        <taxon>Actinomycetota</taxon>
        <taxon>Actinomycetes</taxon>
        <taxon>Kitasatosporales</taxon>
        <taxon>Streptomycetaceae</taxon>
        <taxon>Streptomyces</taxon>
    </lineage>
</organism>
<dbReference type="InterPro" id="IPR013830">
    <property type="entry name" value="SGNH_hydro"/>
</dbReference>
<name>A0A101TCZ7_9ACTN</name>
<evidence type="ECO:0000256" key="2">
    <source>
        <dbReference type="ARBA" id="ARBA00022801"/>
    </source>
</evidence>
<protein>
    <recommendedName>
        <fullName evidence="3">SGNH hydrolase-type esterase domain-containing protein</fullName>
    </recommendedName>
</protein>
<evidence type="ECO:0000256" key="1">
    <source>
        <dbReference type="ARBA" id="ARBA00008668"/>
    </source>
</evidence>
<reference evidence="4 5" key="1">
    <citation type="submission" date="2015-10" db="EMBL/GenBank/DDBJ databases">
        <title>Draft genome sequence of Streptomyces bungoensis DSM 41781, type strain for the species Streptomyces bungoensis.</title>
        <authorList>
            <person name="Ruckert C."/>
            <person name="Winkler A."/>
            <person name="Kalinowski J."/>
            <person name="Kampfer P."/>
            <person name="Glaeser S."/>
        </authorList>
    </citation>
    <scope>NUCLEOTIDE SEQUENCE [LARGE SCALE GENOMIC DNA]</scope>
    <source>
        <strain evidence="4 5">DSM 41781</strain>
    </source>
</reference>
<evidence type="ECO:0000313" key="5">
    <source>
        <dbReference type="Proteomes" id="UP000053024"/>
    </source>
</evidence>
<dbReference type="InterPro" id="IPR036514">
    <property type="entry name" value="SGNH_hydro_sf"/>
</dbReference>
<dbReference type="AlphaFoldDB" id="A0A101TCZ7"/>
<proteinExistence type="inferred from homology"/>
<comment type="caution">
    <text evidence="4">The sequence shown here is derived from an EMBL/GenBank/DDBJ whole genome shotgun (WGS) entry which is preliminary data.</text>
</comment>
<dbReference type="EMBL" id="LMWX01000002">
    <property type="protein sequence ID" value="KUN90185.1"/>
    <property type="molecule type" value="Genomic_DNA"/>
</dbReference>
<dbReference type="STRING" id="285568.AQJ66_00895"/>
<dbReference type="Gene3D" id="3.40.50.1110">
    <property type="entry name" value="SGNH hydrolase"/>
    <property type="match status" value="1"/>
</dbReference>
<evidence type="ECO:0000313" key="4">
    <source>
        <dbReference type="EMBL" id="KUN90185.1"/>
    </source>
</evidence>
<dbReference type="InterPro" id="IPR037459">
    <property type="entry name" value="RhgT-like"/>
</dbReference>
<feature type="domain" description="SGNH hydrolase-type esterase" evidence="3">
    <location>
        <begin position="7"/>
        <end position="186"/>
    </location>
</feature>
<dbReference type="RefSeq" id="WP_061914865.1">
    <property type="nucleotide sequence ID" value="NZ_KQ948851.1"/>
</dbReference>
<dbReference type="OrthoDB" id="9802318at2"/>
<evidence type="ECO:0000259" key="3">
    <source>
        <dbReference type="Pfam" id="PF13472"/>
    </source>
</evidence>
<dbReference type="Pfam" id="PF13472">
    <property type="entry name" value="Lipase_GDSL_2"/>
    <property type="match status" value="1"/>
</dbReference>
<dbReference type="PANTHER" id="PTHR43695">
    <property type="entry name" value="PUTATIVE (AFU_ORTHOLOGUE AFUA_2G17250)-RELATED"/>
    <property type="match status" value="1"/>
</dbReference>
<dbReference type="GO" id="GO:0016787">
    <property type="term" value="F:hydrolase activity"/>
    <property type="evidence" value="ECO:0007669"/>
    <property type="project" value="UniProtKB-KW"/>
</dbReference>
<accession>A0A101TCZ7</accession>
<dbReference type="Proteomes" id="UP000053024">
    <property type="component" value="Unassembled WGS sequence"/>
</dbReference>